<organism evidence="9 10">
    <name type="scientific">Brevibacterium ravenspurgense</name>
    <dbReference type="NCBI Taxonomy" id="479117"/>
    <lineage>
        <taxon>Bacteria</taxon>
        <taxon>Bacillati</taxon>
        <taxon>Actinomycetota</taxon>
        <taxon>Actinomycetes</taxon>
        <taxon>Micrococcales</taxon>
        <taxon>Brevibacteriaceae</taxon>
        <taxon>Brevibacterium</taxon>
    </lineage>
</organism>
<dbReference type="PANTHER" id="PTHR42930:SF3">
    <property type="entry name" value="PHOSPHATE-SPECIFIC TRANSPORT SYSTEM ACCESSORY PROTEIN PHOU"/>
    <property type="match status" value="1"/>
</dbReference>
<sequence>MREAFRNELESIADGLVEMAEKATAAMEGSVQALLENNLELAQQVIAADDSIDGMQASLDRRSAEVLALQAPVAADLRAVIAALKMSVAIERMGDLARHIGSLVRIRHPEPALPEQFRDVFTHMGTTAVRIGNALVQLLSEPGTAAVPMIAAIDEELDTLHLRVFTIIGELSNGEISPSQIADVTLISRYFERFGDQAVNVAHRVEYLLTGSFEPTLSTLHDSEPARREAEIADIRAEQNEN</sequence>
<dbReference type="InterPro" id="IPR026022">
    <property type="entry name" value="PhoU_dom"/>
</dbReference>
<evidence type="ECO:0000256" key="6">
    <source>
        <dbReference type="ARBA" id="ARBA00022592"/>
    </source>
</evidence>
<protein>
    <recommendedName>
        <fullName evidence="7">Phosphate-specific transport system accessory protein PhoU</fullName>
    </recommendedName>
</protein>
<accession>A0A150HAV7</accession>
<evidence type="ECO:0000256" key="5">
    <source>
        <dbReference type="ARBA" id="ARBA00022490"/>
    </source>
</evidence>
<comment type="subunit">
    <text evidence="3 7">Homodimer.</text>
</comment>
<dbReference type="SUPFAM" id="SSF109755">
    <property type="entry name" value="PhoU-like"/>
    <property type="match status" value="1"/>
</dbReference>
<gene>
    <name evidence="9" type="ORF">Bravens_00528</name>
</gene>
<comment type="function">
    <text evidence="7">Plays a role in the regulation of phosphate uptake.</text>
</comment>
<dbReference type="NCBIfam" id="TIGR02135">
    <property type="entry name" value="phoU_full"/>
    <property type="match status" value="1"/>
</dbReference>
<feature type="domain" description="PhoU" evidence="8">
    <location>
        <begin position="16"/>
        <end position="103"/>
    </location>
</feature>
<keyword evidence="5 7" id="KW-0963">Cytoplasm</keyword>
<dbReference type="AlphaFoldDB" id="A0A150HAV7"/>
<comment type="similarity">
    <text evidence="2 7">Belongs to the PhoU family.</text>
</comment>
<evidence type="ECO:0000256" key="2">
    <source>
        <dbReference type="ARBA" id="ARBA00008107"/>
    </source>
</evidence>
<keyword evidence="4 7" id="KW-0813">Transport</keyword>
<dbReference type="GO" id="GO:0030643">
    <property type="term" value="P:intracellular phosphate ion homeostasis"/>
    <property type="evidence" value="ECO:0007669"/>
    <property type="project" value="InterPro"/>
</dbReference>
<evidence type="ECO:0000256" key="7">
    <source>
        <dbReference type="PIRNR" id="PIRNR003107"/>
    </source>
</evidence>
<dbReference type="PANTHER" id="PTHR42930">
    <property type="entry name" value="PHOSPHATE-SPECIFIC TRANSPORT SYSTEM ACCESSORY PROTEIN PHOU"/>
    <property type="match status" value="1"/>
</dbReference>
<proteinExistence type="inferred from homology"/>
<dbReference type="PATRIC" id="fig|479117.4.peg.529"/>
<dbReference type="InterPro" id="IPR038078">
    <property type="entry name" value="PhoU-like_sf"/>
</dbReference>
<comment type="subcellular location">
    <subcellularLocation>
        <location evidence="1 7">Cytoplasm</location>
    </subcellularLocation>
</comment>
<dbReference type="EMBL" id="LQQC01000006">
    <property type="protein sequence ID" value="KXZ59145.1"/>
    <property type="molecule type" value="Genomic_DNA"/>
</dbReference>
<evidence type="ECO:0000256" key="3">
    <source>
        <dbReference type="ARBA" id="ARBA00011738"/>
    </source>
</evidence>
<dbReference type="GO" id="GO:0005737">
    <property type="term" value="C:cytoplasm"/>
    <property type="evidence" value="ECO:0007669"/>
    <property type="project" value="UniProtKB-SubCell"/>
</dbReference>
<reference evidence="9 10" key="1">
    <citation type="submission" date="2016-01" db="EMBL/GenBank/DDBJ databases">
        <title>Use of Whole Genome Sequencing to ascertain that Brevibacterium massiliense (Roux, Raoult 2009) is a later heterotypic synonym of Brevibacterium ravenspurgense (Mages 2008).</title>
        <authorList>
            <person name="Bernier A.-M."/>
            <person name="Burdz T."/>
            <person name="Huynh C."/>
            <person name="Pachecho A.L."/>
            <person name="Wiebe D."/>
            <person name="Bonner C."/>
            <person name="Bernard K."/>
        </authorList>
    </citation>
    <scope>NUCLEOTIDE SEQUENCE [LARGE SCALE GENOMIC DNA]</scope>
    <source>
        <strain evidence="9 10">CCUG56047</strain>
    </source>
</reference>
<dbReference type="GO" id="GO:0006817">
    <property type="term" value="P:phosphate ion transport"/>
    <property type="evidence" value="ECO:0007669"/>
    <property type="project" value="UniProtKB-KW"/>
</dbReference>
<name>A0A150HAV7_9MICO</name>
<dbReference type="FunFam" id="1.20.58.220:FF:000004">
    <property type="entry name" value="Phosphate-specific transport system accessory protein PhoU"/>
    <property type="match status" value="1"/>
</dbReference>
<dbReference type="Gene3D" id="1.20.58.220">
    <property type="entry name" value="Phosphate transport system protein phou homolog 2, domain 2"/>
    <property type="match status" value="1"/>
</dbReference>
<dbReference type="GO" id="GO:0045936">
    <property type="term" value="P:negative regulation of phosphate metabolic process"/>
    <property type="evidence" value="ECO:0007669"/>
    <property type="project" value="InterPro"/>
</dbReference>
<evidence type="ECO:0000313" key="10">
    <source>
        <dbReference type="Proteomes" id="UP000243589"/>
    </source>
</evidence>
<evidence type="ECO:0000259" key="8">
    <source>
        <dbReference type="Pfam" id="PF01895"/>
    </source>
</evidence>
<evidence type="ECO:0000256" key="4">
    <source>
        <dbReference type="ARBA" id="ARBA00022448"/>
    </source>
</evidence>
<dbReference type="Pfam" id="PF01895">
    <property type="entry name" value="PhoU"/>
    <property type="match status" value="2"/>
</dbReference>
<dbReference type="InterPro" id="IPR028366">
    <property type="entry name" value="PhoU"/>
</dbReference>
<evidence type="ECO:0000256" key="1">
    <source>
        <dbReference type="ARBA" id="ARBA00004496"/>
    </source>
</evidence>
<dbReference type="Proteomes" id="UP000243589">
    <property type="component" value="Unassembled WGS sequence"/>
</dbReference>
<evidence type="ECO:0000313" key="9">
    <source>
        <dbReference type="EMBL" id="KXZ59145.1"/>
    </source>
</evidence>
<keyword evidence="10" id="KW-1185">Reference proteome</keyword>
<dbReference type="PIRSF" id="PIRSF003107">
    <property type="entry name" value="PhoU"/>
    <property type="match status" value="1"/>
</dbReference>
<dbReference type="RefSeq" id="WP_062020066.1">
    <property type="nucleotide sequence ID" value="NZ_LQQC01000006.1"/>
</dbReference>
<keyword evidence="6 7" id="KW-0592">Phosphate transport</keyword>
<feature type="domain" description="PhoU" evidence="8">
    <location>
        <begin position="122"/>
        <end position="205"/>
    </location>
</feature>
<comment type="caution">
    <text evidence="9">The sequence shown here is derived from an EMBL/GenBank/DDBJ whole genome shotgun (WGS) entry which is preliminary data.</text>
</comment>